<dbReference type="SUPFAM" id="SSF46785">
    <property type="entry name" value="Winged helix' DNA-binding domain"/>
    <property type="match status" value="1"/>
</dbReference>
<feature type="domain" description="HTH marR-type" evidence="1">
    <location>
        <begin position="1"/>
        <end position="143"/>
    </location>
</feature>
<accession>L8P428</accession>
<evidence type="ECO:0000259" key="1">
    <source>
        <dbReference type="PROSITE" id="PS50995"/>
    </source>
</evidence>
<dbReference type="GO" id="GO:0003700">
    <property type="term" value="F:DNA-binding transcription factor activity"/>
    <property type="evidence" value="ECO:0007669"/>
    <property type="project" value="InterPro"/>
</dbReference>
<dbReference type="EMBL" id="AMLP01000258">
    <property type="protein sequence ID" value="ELS50939.1"/>
    <property type="molecule type" value="Genomic_DNA"/>
</dbReference>
<dbReference type="GO" id="GO:0006950">
    <property type="term" value="P:response to stress"/>
    <property type="evidence" value="ECO:0007669"/>
    <property type="project" value="TreeGrafter"/>
</dbReference>
<dbReference type="Pfam" id="PF12802">
    <property type="entry name" value="MarR_2"/>
    <property type="match status" value="1"/>
</dbReference>
<dbReference type="Proteomes" id="UP000011205">
    <property type="component" value="Unassembled WGS sequence"/>
</dbReference>
<dbReference type="Gene3D" id="1.10.10.10">
    <property type="entry name" value="Winged helix-like DNA-binding domain superfamily/Winged helix DNA-binding domain"/>
    <property type="match status" value="1"/>
</dbReference>
<dbReference type="PROSITE" id="PS50995">
    <property type="entry name" value="HTH_MARR_2"/>
    <property type="match status" value="1"/>
</dbReference>
<dbReference type="PRINTS" id="PR00598">
    <property type="entry name" value="HTHMARR"/>
</dbReference>
<dbReference type="InterPro" id="IPR000835">
    <property type="entry name" value="HTH_MarR-typ"/>
</dbReference>
<dbReference type="PANTHER" id="PTHR33164">
    <property type="entry name" value="TRANSCRIPTIONAL REGULATOR, MARR FAMILY"/>
    <property type="match status" value="1"/>
</dbReference>
<name>L8P428_STRVR</name>
<gene>
    <name evidence="2" type="ORF">STVIR_8098</name>
</gene>
<proteinExistence type="predicted"/>
<evidence type="ECO:0000313" key="3">
    <source>
        <dbReference type="Proteomes" id="UP000011205"/>
    </source>
</evidence>
<dbReference type="AlphaFoldDB" id="L8P428"/>
<dbReference type="PATRIC" id="fig|1160705.3.peg.8000"/>
<dbReference type="SMART" id="SM00347">
    <property type="entry name" value="HTH_MARR"/>
    <property type="match status" value="1"/>
</dbReference>
<protein>
    <submittedName>
        <fullName evidence="2">Putative transcriptional regulator, MarR family</fullName>
    </submittedName>
</protein>
<dbReference type="InterPro" id="IPR039422">
    <property type="entry name" value="MarR/SlyA-like"/>
</dbReference>
<sequence length="156" mass="17414">MVNEELLNDDDVTLYGLFVEAFTRLKPLVHSDLGLPDTWFEVLLRLGRTPEHRLRMTDLAEAVSFSSGGFTRLADRMAKEGLIRRDPDPNDRRAALAVLTDKGAEALDRAMTKHVSQLRTHVSGPLSTADRRHLERALRTLRDASSPAGPLEEGSR</sequence>
<dbReference type="InterPro" id="IPR036390">
    <property type="entry name" value="WH_DNA-bd_sf"/>
</dbReference>
<dbReference type="InterPro" id="IPR036388">
    <property type="entry name" value="WH-like_DNA-bd_sf"/>
</dbReference>
<reference evidence="2 3" key="1">
    <citation type="journal article" date="2013" name="Genome Announc.">
        <title>Draft Genome Sequence of Streptomyces viridochromogenes Strain Tu57, Producer of Avilamycin.</title>
        <authorList>
            <person name="Gruning B.A."/>
            <person name="Erxleben A."/>
            <person name="Hahnlein A."/>
            <person name="Gunther S."/>
        </authorList>
    </citation>
    <scope>NUCLEOTIDE SEQUENCE [LARGE SCALE GENOMIC DNA]</scope>
    <source>
        <strain evidence="2 3">Tue57</strain>
    </source>
</reference>
<comment type="caution">
    <text evidence="2">The sequence shown here is derived from an EMBL/GenBank/DDBJ whole genome shotgun (WGS) entry which is preliminary data.</text>
</comment>
<evidence type="ECO:0000313" key="2">
    <source>
        <dbReference type="EMBL" id="ELS50939.1"/>
    </source>
</evidence>
<organism evidence="2 3">
    <name type="scientific">Streptomyces viridochromogenes Tue57</name>
    <dbReference type="NCBI Taxonomy" id="1160705"/>
    <lineage>
        <taxon>Bacteria</taxon>
        <taxon>Bacillati</taxon>
        <taxon>Actinomycetota</taxon>
        <taxon>Actinomycetes</taxon>
        <taxon>Kitasatosporales</taxon>
        <taxon>Streptomycetaceae</taxon>
        <taxon>Streptomyces</taxon>
    </lineage>
</organism>
<dbReference type="PANTHER" id="PTHR33164:SF43">
    <property type="entry name" value="HTH-TYPE TRANSCRIPTIONAL REPRESSOR YETL"/>
    <property type="match status" value="1"/>
</dbReference>